<feature type="region of interest" description="Disordered" evidence="3">
    <location>
        <begin position="1"/>
        <end position="30"/>
    </location>
</feature>
<organism evidence="5 6">
    <name type="scientific">Arthrobacter flavus</name>
    <dbReference type="NCBI Taxonomy" id="95172"/>
    <lineage>
        <taxon>Bacteria</taxon>
        <taxon>Bacillati</taxon>
        <taxon>Actinomycetota</taxon>
        <taxon>Actinomycetes</taxon>
        <taxon>Micrococcales</taxon>
        <taxon>Micrococcaceae</taxon>
        <taxon>Arthrobacter</taxon>
    </lineage>
</organism>
<dbReference type="Pfam" id="PF00440">
    <property type="entry name" value="TetR_N"/>
    <property type="match status" value="1"/>
</dbReference>
<dbReference type="InterPro" id="IPR001647">
    <property type="entry name" value="HTH_TetR"/>
</dbReference>
<feature type="DNA-binding region" description="H-T-H motif" evidence="2">
    <location>
        <begin position="53"/>
        <end position="72"/>
    </location>
</feature>
<dbReference type="InterPro" id="IPR050109">
    <property type="entry name" value="HTH-type_TetR-like_transc_reg"/>
</dbReference>
<dbReference type="InterPro" id="IPR009057">
    <property type="entry name" value="Homeodomain-like_sf"/>
</dbReference>
<dbReference type="SUPFAM" id="SSF46689">
    <property type="entry name" value="Homeodomain-like"/>
    <property type="match status" value="1"/>
</dbReference>
<dbReference type="SUPFAM" id="SSF48498">
    <property type="entry name" value="Tetracyclin repressor-like, C-terminal domain"/>
    <property type="match status" value="1"/>
</dbReference>
<evidence type="ECO:0000256" key="2">
    <source>
        <dbReference type="PROSITE-ProRule" id="PRU00335"/>
    </source>
</evidence>
<dbReference type="PANTHER" id="PTHR30055">
    <property type="entry name" value="HTH-TYPE TRANSCRIPTIONAL REGULATOR RUTR"/>
    <property type="match status" value="1"/>
</dbReference>
<proteinExistence type="predicted"/>
<evidence type="ECO:0000259" key="4">
    <source>
        <dbReference type="PROSITE" id="PS50977"/>
    </source>
</evidence>
<accession>A0ABW4QBY4</accession>
<feature type="compositionally biased region" description="Low complexity" evidence="3">
    <location>
        <begin position="1"/>
        <end position="18"/>
    </location>
</feature>
<evidence type="ECO:0000313" key="6">
    <source>
        <dbReference type="Proteomes" id="UP001597307"/>
    </source>
</evidence>
<dbReference type="Proteomes" id="UP001597307">
    <property type="component" value="Unassembled WGS sequence"/>
</dbReference>
<evidence type="ECO:0000256" key="1">
    <source>
        <dbReference type="ARBA" id="ARBA00023125"/>
    </source>
</evidence>
<protein>
    <submittedName>
        <fullName evidence="5">TetR/AcrR family transcriptional regulator</fullName>
    </submittedName>
</protein>
<comment type="caution">
    <text evidence="5">The sequence shown here is derived from an EMBL/GenBank/DDBJ whole genome shotgun (WGS) entry which is preliminary data.</text>
</comment>
<dbReference type="RefSeq" id="WP_343881825.1">
    <property type="nucleotide sequence ID" value="NZ_BAAAIJ010000059.1"/>
</dbReference>
<evidence type="ECO:0000256" key="3">
    <source>
        <dbReference type="SAM" id="MobiDB-lite"/>
    </source>
</evidence>
<name>A0ABW4QBY4_9MICC</name>
<dbReference type="PROSITE" id="PS50977">
    <property type="entry name" value="HTH_TETR_2"/>
    <property type="match status" value="1"/>
</dbReference>
<dbReference type="InterPro" id="IPR036271">
    <property type="entry name" value="Tet_transcr_reg_TetR-rel_C_sf"/>
</dbReference>
<dbReference type="PANTHER" id="PTHR30055:SF160">
    <property type="entry name" value="TRANSCRIPTIONAL REGULATORY PROTEIN (PROBABLY ASNC-FAMILY)-RELATED"/>
    <property type="match status" value="1"/>
</dbReference>
<gene>
    <name evidence="5" type="ORF">ACFSFX_16810</name>
</gene>
<sequence>MNKQALAPRPAARPAAAAGDGRSSRWQAHRDKRRRALVKTARRAVHSLGYSASMEDIATAAGTSKSVYYRYFGDKAGLQQAMGEVVIAQMQDKVLDAARQAASPREGLHAMVSAYLQMAQTSPNVYAFVTRLGAADALTNPADPQTSELLSHFFEAVTTMLASPMKPFLSSDPRARQFGGPALTLWPQAAIGMVRAAGELWLATPDGPTKPTEAELSEQLTTWLFEGIANHVPTPTSTISVLEDTP</sequence>
<dbReference type="Gene3D" id="1.10.357.10">
    <property type="entry name" value="Tetracycline Repressor, domain 2"/>
    <property type="match status" value="1"/>
</dbReference>
<feature type="domain" description="HTH tetR-type" evidence="4">
    <location>
        <begin position="31"/>
        <end position="90"/>
    </location>
</feature>
<dbReference type="EMBL" id="JBHUGA010000067">
    <property type="protein sequence ID" value="MFD1848247.1"/>
    <property type="molecule type" value="Genomic_DNA"/>
</dbReference>
<reference evidence="6" key="1">
    <citation type="journal article" date="2019" name="Int. J. Syst. Evol. Microbiol.">
        <title>The Global Catalogue of Microorganisms (GCM) 10K type strain sequencing project: providing services to taxonomists for standard genome sequencing and annotation.</title>
        <authorList>
            <consortium name="The Broad Institute Genomics Platform"/>
            <consortium name="The Broad Institute Genome Sequencing Center for Infectious Disease"/>
            <person name="Wu L."/>
            <person name="Ma J."/>
        </authorList>
    </citation>
    <scope>NUCLEOTIDE SEQUENCE [LARGE SCALE GENOMIC DNA]</scope>
    <source>
        <strain evidence="6">JCM 11496</strain>
    </source>
</reference>
<keyword evidence="1 2" id="KW-0238">DNA-binding</keyword>
<keyword evidence="6" id="KW-1185">Reference proteome</keyword>
<evidence type="ECO:0000313" key="5">
    <source>
        <dbReference type="EMBL" id="MFD1848247.1"/>
    </source>
</evidence>